<evidence type="ECO:0000313" key="1">
    <source>
        <dbReference type="EMBL" id="KAF9459005.1"/>
    </source>
</evidence>
<keyword evidence="2" id="KW-1185">Reference proteome</keyword>
<gene>
    <name evidence="1" type="ORF">BDZ94DRAFT_1269380</name>
</gene>
<sequence length="55" mass="6352">MVVDLTHQYRMDEGIMVLPNEFICETSLSQRSTRKPINKSKCFRTFSKVAKGSRS</sequence>
<dbReference type="Proteomes" id="UP000807353">
    <property type="component" value="Unassembled WGS sequence"/>
</dbReference>
<proteinExistence type="predicted"/>
<accession>A0A9P5Y0J5</accession>
<dbReference type="AlphaFoldDB" id="A0A9P5Y0J5"/>
<dbReference type="EMBL" id="MU150326">
    <property type="protein sequence ID" value="KAF9459005.1"/>
    <property type="molecule type" value="Genomic_DNA"/>
</dbReference>
<protein>
    <submittedName>
        <fullName evidence="1">Uncharacterized protein</fullName>
    </submittedName>
</protein>
<organism evidence="1 2">
    <name type="scientific">Collybia nuda</name>
    <dbReference type="NCBI Taxonomy" id="64659"/>
    <lineage>
        <taxon>Eukaryota</taxon>
        <taxon>Fungi</taxon>
        <taxon>Dikarya</taxon>
        <taxon>Basidiomycota</taxon>
        <taxon>Agaricomycotina</taxon>
        <taxon>Agaricomycetes</taxon>
        <taxon>Agaricomycetidae</taxon>
        <taxon>Agaricales</taxon>
        <taxon>Tricholomatineae</taxon>
        <taxon>Clitocybaceae</taxon>
        <taxon>Collybia</taxon>
    </lineage>
</organism>
<name>A0A9P5Y0J5_9AGAR</name>
<reference evidence="1" key="1">
    <citation type="submission" date="2020-11" db="EMBL/GenBank/DDBJ databases">
        <authorList>
            <consortium name="DOE Joint Genome Institute"/>
            <person name="Ahrendt S."/>
            <person name="Riley R."/>
            <person name="Andreopoulos W."/>
            <person name="Labutti K."/>
            <person name="Pangilinan J."/>
            <person name="Ruiz-Duenas F.J."/>
            <person name="Barrasa J.M."/>
            <person name="Sanchez-Garcia M."/>
            <person name="Camarero S."/>
            <person name="Miyauchi S."/>
            <person name="Serrano A."/>
            <person name="Linde D."/>
            <person name="Babiker R."/>
            <person name="Drula E."/>
            <person name="Ayuso-Fernandez I."/>
            <person name="Pacheco R."/>
            <person name="Padilla G."/>
            <person name="Ferreira P."/>
            <person name="Barriuso J."/>
            <person name="Kellner H."/>
            <person name="Castanera R."/>
            <person name="Alfaro M."/>
            <person name="Ramirez L."/>
            <person name="Pisabarro A.G."/>
            <person name="Kuo A."/>
            <person name="Tritt A."/>
            <person name="Lipzen A."/>
            <person name="He G."/>
            <person name="Yan M."/>
            <person name="Ng V."/>
            <person name="Cullen D."/>
            <person name="Martin F."/>
            <person name="Rosso M.-N."/>
            <person name="Henrissat B."/>
            <person name="Hibbett D."/>
            <person name="Martinez A.T."/>
            <person name="Grigoriev I.V."/>
        </authorList>
    </citation>
    <scope>NUCLEOTIDE SEQUENCE</scope>
    <source>
        <strain evidence="1">CBS 247.69</strain>
    </source>
</reference>
<evidence type="ECO:0000313" key="2">
    <source>
        <dbReference type="Proteomes" id="UP000807353"/>
    </source>
</evidence>
<comment type="caution">
    <text evidence="1">The sequence shown here is derived from an EMBL/GenBank/DDBJ whole genome shotgun (WGS) entry which is preliminary data.</text>
</comment>